<dbReference type="Pfam" id="PF00312">
    <property type="entry name" value="Ribosomal_S15"/>
    <property type="match status" value="1"/>
</dbReference>
<evidence type="ECO:0000256" key="2">
    <source>
        <dbReference type="ARBA" id="ARBA00023274"/>
    </source>
</evidence>
<dbReference type="PANTHER" id="PTHR23321:SF26">
    <property type="entry name" value="SMALL RIBOSOMAL SUBUNIT PROTEIN US15M"/>
    <property type="match status" value="1"/>
</dbReference>
<keyword evidence="4 6" id="KW-0694">RNA-binding</keyword>
<dbReference type="SMART" id="SM01387">
    <property type="entry name" value="Ribosomal_S15"/>
    <property type="match status" value="1"/>
</dbReference>
<dbReference type="CDD" id="cd00353">
    <property type="entry name" value="Ribosomal_S15p_S13e"/>
    <property type="match status" value="1"/>
</dbReference>
<comment type="similarity">
    <text evidence="4 5">Belongs to the universal ribosomal protein uS15 family.</text>
</comment>
<sequence>MYLDSAKKKEIFGQYGQSSNDTGSVESQVALFTYRIAHLTEHLKSNKKDFATARALKMLVGKRRRLLDYVAKKDIERYRALIAKLGIRR</sequence>
<dbReference type="eggNOG" id="COG0184">
    <property type="taxonomic scope" value="Bacteria"/>
</dbReference>
<gene>
    <name evidence="4" type="primary">rpsO</name>
    <name evidence="7" type="ORF">HQ36_03010</name>
</gene>
<dbReference type="AlphaFoldDB" id="A0A0A2G3X9"/>
<dbReference type="PANTHER" id="PTHR23321">
    <property type="entry name" value="RIBOSOMAL PROTEIN S15, BACTERIAL AND ORGANELLAR"/>
    <property type="match status" value="1"/>
</dbReference>
<dbReference type="Gene3D" id="6.10.250.3130">
    <property type="match status" value="1"/>
</dbReference>
<dbReference type="InterPro" id="IPR009068">
    <property type="entry name" value="uS15_NS1_RNA-bd_sf"/>
</dbReference>
<keyword evidence="2 4" id="KW-0687">Ribonucleoprotein</keyword>
<evidence type="ECO:0000256" key="1">
    <source>
        <dbReference type="ARBA" id="ARBA00022980"/>
    </source>
</evidence>
<dbReference type="Proteomes" id="UP000030134">
    <property type="component" value="Unassembled WGS sequence"/>
</dbReference>
<dbReference type="STRING" id="266762.HQ36_03010"/>
<keyword evidence="1 4" id="KW-0689">Ribosomal protein</keyword>
<dbReference type="GO" id="GO:0003735">
    <property type="term" value="F:structural constituent of ribosome"/>
    <property type="evidence" value="ECO:0007669"/>
    <property type="project" value="InterPro"/>
</dbReference>
<dbReference type="OrthoDB" id="9799262at2"/>
<dbReference type="HAMAP" id="MF_01343_B">
    <property type="entry name" value="Ribosomal_uS15_B"/>
    <property type="match status" value="1"/>
</dbReference>
<dbReference type="Gene3D" id="1.10.287.10">
    <property type="entry name" value="S15/NS1, RNA-binding"/>
    <property type="match status" value="1"/>
</dbReference>
<dbReference type="GO" id="GO:0006412">
    <property type="term" value="P:translation"/>
    <property type="evidence" value="ECO:0007669"/>
    <property type="project" value="UniProtKB-UniRule"/>
</dbReference>
<accession>A0A0A2G3X9</accession>
<dbReference type="InterPro" id="IPR000589">
    <property type="entry name" value="Ribosomal_uS15"/>
</dbReference>
<evidence type="ECO:0000256" key="4">
    <source>
        <dbReference type="HAMAP-Rule" id="MF_01343"/>
    </source>
</evidence>
<comment type="subunit">
    <text evidence="3 4">Part of the 30S ribosomal subunit. Forms a bridge to the 50S subunit in the 70S ribosome, contacting the 23S rRNA.</text>
</comment>
<evidence type="ECO:0000313" key="7">
    <source>
        <dbReference type="EMBL" id="KGN97916.1"/>
    </source>
</evidence>
<evidence type="ECO:0000256" key="5">
    <source>
        <dbReference type="RuleBase" id="RU003919"/>
    </source>
</evidence>
<keyword evidence="4 6" id="KW-0699">rRNA-binding</keyword>
<dbReference type="RefSeq" id="WP_025842944.1">
    <property type="nucleotide sequence ID" value="NZ_JQZW01000008.1"/>
</dbReference>
<dbReference type="FunFam" id="1.10.287.10:FF:000002">
    <property type="entry name" value="30S ribosomal protein S15"/>
    <property type="match status" value="1"/>
</dbReference>
<dbReference type="NCBIfam" id="TIGR00952">
    <property type="entry name" value="S15_bact"/>
    <property type="match status" value="1"/>
</dbReference>
<name>A0A0A2G3X9_9PORP</name>
<protein>
    <recommendedName>
        <fullName evidence="4">Small ribosomal subunit protein uS15</fullName>
    </recommendedName>
</protein>
<proteinExistence type="inferred from homology"/>
<reference evidence="7 8" key="1">
    <citation type="submission" date="2014-08" db="EMBL/GenBank/DDBJ databases">
        <title>Porphyromonas gingivicanis strain:COT-022_OH1391 Genome sequencing.</title>
        <authorList>
            <person name="Wallis C."/>
            <person name="Deusch O."/>
            <person name="O'Flynn C."/>
            <person name="Davis I."/>
            <person name="Jospin G."/>
            <person name="Darling A.E."/>
            <person name="Coil D.A."/>
            <person name="Alexiev A."/>
            <person name="Horsfall A."/>
            <person name="Kirkwood N."/>
            <person name="Harris S."/>
            <person name="Eisen J.A."/>
        </authorList>
    </citation>
    <scope>NUCLEOTIDE SEQUENCE [LARGE SCALE GENOMIC DNA]</scope>
    <source>
        <strain evidence="8">COT-022 OH1391</strain>
    </source>
</reference>
<organism evidence="7 8">
    <name type="scientific">Porphyromonas gingivicanis</name>
    <dbReference type="NCBI Taxonomy" id="266762"/>
    <lineage>
        <taxon>Bacteria</taxon>
        <taxon>Pseudomonadati</taxon>
        <taxon>Bacteroidota</taxon>
        <taxon>Bacteroidia</taxon>
        <taxon>Bacteroidales</taxon>
        <taxon>Porphyromonadaceae</taxon>
        <taxon>Porphyromonas</taxon>
    </lineage>
</organism>
<dbReference type="EMBL" id="JQZW01000008">
    <property type="protein sequence ID" value="KGN97916.1"/>
    <property type="molecule type" value="Genomic_DNA"/>
</dbReference>
<evidence type="ECO:0000256" key="3">
    <source>
        <dbReference type="ARBA" id="ARBA00064542"/>
    </source>
</evidence>
<dbReference type="InterPro" id="IPR005290">
    <property type="entry name" value="Ribosomal_uS15_bac-type"/>
</dbReference>
<evidence type="ECO:0000313" key="8">
    <source>
        <dbReference type="Proteomes" id="UP000030134"/>
    </source>
</evidence>
<dbReference type="SUPFAM" id="SSF47060">
    <property type="entry name" value="S15/NS1 RNA-binding domain"/>
    <property type="match status" value="1"/>
</dbReference>
<dbReference type="GO" id="GO:0019843">
    <property type="term" value="F:rRNA binding"/>
    <property type="evidence" value="ECO:0007669"/>
    <property type="project" value="UniProtKB-UniRule"/>
</dbReference>
<comment type="function">
    <text evidence="4 6">One of the primary rRNA binding proteins, it binds directly to 16S rRNA where it helps nucleate assembly of the platform of the 30S subunit by binding and bridging several RNA helices of the 16S rRNA.</text>
</comment>
<evidence type="ECO:0000256" key="6">
    <source>
        <dbReference type="RuleBase" id="RU004524"/>
    </source>
</evidence>
<keyword evidence="8" id="KW-1185">Reference proteome</keyword>
<comment type="function">
    <text evidence="4">Forms an intersubunit bridge (bridge B4) with the 23S rRNA of the 50S subunit in the ribosome.</text>
</comment>
<dbReference type="PROSITE" id="PS00362">
    <property type="entry name" value="RIBOSOMAL_S15"/>
    <property type="match status" value="1"/>
</dbReference>
<dbReference type="GO" id="GO:0022627">
    <property type="term" value="C:cytosolic small ribosomal subunit"/>
    <property type="evidence" value="ECO:0007669"/>
    <property type="project" value="TreeGrafter"/>
</dbReference>
<comment type="caution">
    <text evidence="7">The sequence shown here is derived from an EMBL/GenBank/DDBJ whole genome shotgun (WGS) entry which is preliminary data.</text>
</comment>